<dbReference type="GO" id="GO:0016405">
    <property type="term" value="F:CoA-ligase activity"/>
    <property type="evidence" value="ECO:0007669"/>
    <property type="project" value="TreeGrafter"/>
</dbReference>
<dbReference type="EMBL" id="CAJVPZ010043474">
    <property type="protein sequence ID" value="CAG8765769.1"/>
    <property type="molecule type" value="Genomic_DNA"/>
</dbReference>
<gene>
    <name evidence="4" type="ORF">RFULGI_LOCUS14671</name>
</gene>
<evidence type="ECO:0000313" key="4">
    <source>
        <dbReference type="EMBL" id="CAG8765769.1"/>
    </source>
</evidence>
<feature type="non-terminal residue" evidence="4">
    <location>
        <position position="291"/>
    </location>
</feature>
<dbReference type="InterPro" id="IPR042099">
    <property type="entry name" value="ANL_N_sf"/>
</dbReference>
<comment type="caution">
    <text evidence="4">The sequence shown here is derived from an EMBL/GenBank/DDBJ whole genome shotgun (WGS) entry which is preliminary data.</text>
</comment>
<dbReference type="AlphaFoldDB" id="A0A9N9J572"/>
<name>A0A9N9J572_9GLOM</name>
<reference evidence="4" key="1">
    <citation type="submission" date="2021-06" db="EMBL/GenBank/DDBJ databases">
        <authorList>
            <person name="Kallberg Y."/>
            <person name="Tangrot J."/>
            <person name="Rosling A."/>
        </authorList>
    </citation>
    <scope>NUCLEOTIDE SEQUENCE</scope>
    <source>
        <strain evidence="4">IN212</strain>
    </source>
</reference>
<dbReference type="Gene3D" id="3.40.50.12780">
    <property type="entry name" value="N-terminal domain of ligase-like"/>
    <property type="match status" value="1"/>
</dbReference>
<evidence type="ECO:0000259" key="3">
    <source>
        <dbReference type="Pfam" id="PF00501"/>
    </source>
</evidence>
<proteinExistence type="inferred from homology"/>
<dbReference type="PANTHER" id="PTHR24096:SF149">
    <property type="entry name" value="AMP-BINDING DOMAIN-CONTAINING PROTEIN-RELATED"/>
    <property type="match status" value="1"/>
</dbReference>
<dbReference type="Pfam" id="PF00501">
    <property type="entry name" value="AMP-binding"/>
    <property type="match status" value="1"/>
</dbReference>
<keyword evidence="5" id="KW-1185">Reference proteome</keyword>
<organism evidence="4 5">
    <name type="scientific">Racocetra fulgida</name>
    <dbReference type="NCBI Taxonomy" id="60492"/>
    <lineage>
        <taxon>Eukaryota</taxon>
        <taxon>Fungi</taxon>
        <taxon>Fungi incertae sedis</taxon>
        <taxon>Mucoromycota</taxon>
        <taxon>Glomeromycotina</taxon>
        <taxon>Glomeromycetes</taxon>
        <taxon>Diversisporales</taxon>
        <taxon>Gigasporaceae</taxon>
        <taxon>Racocetra</taxon>
    </lineage>
</organism>
<dbReference type="Proteomes" id="UP000789396">
    <property type="component" value="Unassembled WGS sequence"/>
</dbReference>
<accession>A0A9N9J572</accession>
<comment type="similarity">
    <text evidence="1">Belongs to the ATP-dependent AMP-binding enzyme family.</text>
</comment>
<dbReference type="OrthoDB" id="1898221at2759"/>
<keyword evidence="2" id="KW-0436">Ligase</keyword>
<feature type="domain" description="AMP-dependent synthetase/ligase" evidence="3">
    <location>
        <begin position="54"/>
        <end position="291"/>
    </location>
</feature>
<feature type="non-terminal residue" evidence="4">
    <location>
        <position position="1"/>
    </location>
</feature>
<evidence type="ECO:0000313" key="5">
    <source>
        <dbReference type="Proteomes" id="UP000789396"/>
    </source>
</evidence>
<protein>
    <submittedName>
        <fullName evidence="4">18376_t:CDS:1</fullName>
    </submittedName>
</protein>
<dbReference type="InterPro" id="IPR000873">
    <property type="entry name" value="AMP-dep_synth/lig_dom"/>
</dbReference>
<sequence>ITIPQVGIYQYVTSNPNKIPDDKDIYVDGITGRSYTFGEFKHESKKFAAGLQDKLGFKLTTTNPKYIVTELSYQLIDSGASVLIVHPELLEIAIEASIDAKIPTSRVMLFGDKEIKGYKPYRSILIGDREIEPIYYTPEEAKSTTAYLCYSSGTTGKQKCIELTHTNINVHLAQLIIAGCKLGPHSIIMGTTQFCHGYALKVILHGALIHGATAIIHSSFNVKTFGESIQKFKINYIYAVPPTILKLVNDPLVQQFDLSSVDMIISATAPLSDKLKRKFYEMFKIPIFQVY</sequence>
<dbReference type="SUPFAM" id="SSF56801">
    <property type="entry name" value="Acetyl-CoA synthetase-like"/>
    <property type="match status" value="1"/>
</dbReference>
<evidence type="ECO:0000256" key="1">
    <source>
        <dbReference type="ARBA" id="ARBA00006432"/>
    </source>
</evidence>
<evidence type="ECO:0000256" key="2">
    <source>
        <dbReference type="ARBA" id="ARBA00022598"/>
    </source>
</evidence>
<dbReference type="PANTHER" id="PTHR24096">
    <property type="entry name" value="LONG-CHAIN-FATTY-ACID--COA LIGASE"/>
    <property type="match status" value="1"/>
</dbReference>